<dbReference type="InterPro" id="IPR009057">
    <property type="entry name" value="Homeodomain-like_sf"/>
</dbReference>
<name>A0A546XI70_RHIRH</name>
<protein>
    <submittedName>
        <fullName evidence="2">MerR family transcriptional regulator</fullName>
    </submittedName>
</protein>
<dbReference type="SUPFAM" id="SSF46689">
    <property type="entry name" value="Homeodomain-like"/>
    <property type="match status" value="1"/>
</dbReference>
<evidence type="ECO:0000256" key="1">
    <source>
        <dbReference type="SAM" id="MobiDB-lite"/>
    </source>
</evidence>
<reference evidence="2 3" key="1">
    <citation type="journal article" date="2019" name="Appl. Microbiol. Biotechnol.">
        <title>Differential efficiency of wild type rhizogenic strains for rol gene transformation of plants.</title>
        <authorList>
            <person name="Desmet S."/>
            <person name="De Keyser E."/>
            <person name="Van Vaerenbergh J."/>
            <person name="Baeyen S."/>
            <person name="Van Huylenbroeck J."/>
            <person name="Geelen D."/>
            <person name="Dhooghe E."/>
        </authorList>
    </citation>
    <scope>NUCLEOTIDE SEQUENCE [LARGE SCALE GENOMIC DNA]</scope>
    <source>
        <strain evidence="2 3">GBBC3284</strain>
    </source>
</reference>
<gene>
    <name evidence="2" type="ORF">EXN68_12110</name>
</gene>
<dbReference type="Proteomes" id="UP000315434">
    <property type="component" value="Unassembled WGS sequence"/>
</dbReference>
<dbReference type="EMBL" id="SGNY01000003">
    <property type="protein sequence ID" value="TRB00451.1"/>
    <property type="molecule type" value="Genomic_DNA"/>
</dbReference>
<comment type="caution">
    <text evidence="2">The sequence shown here is derived from an EMBL/GenBank/DDBJ whole genome shotgun (WGS) entry which is preliminary data.</text>
</comment>
<evidence type="ECO:0000313" key="3">
    <source>
        <dbReference type="Proteomes" id="UP000315434"/>
    </source>
</evidence>
<feature type="region of interest" description="Disordered" evidence="1">
    <location>
        <begin position="239"/>
        <end position="270"/>
    </location>
</feature>
<sequence>MGDCGISLCEENYRGVPPPFQWNRNQMAKSYPDELREQVVAFMDEGHTVREAAAKFNVSPSFAAKSHKKHAEAGESLPLLTETAPAEPEKPSLDIEITASELAELLKVSKRAVSDFVERGIVVKTERNRFDLRQSIQLYCEHLRGVAAGRGGDGADVLTAERARLAREQADQTAMKNAAMRREMVSMTDVRNEWVSIGRRIRNAVLSVPSRCRQMLPHLTTYDVDLIGQEIRSALTELGDEDDDNGAGDIAASGMGQPVTAAETSAVGMD</sequence>
<evidence type="ECO:0000313" key="2">
    <source>
        <dbReference type="EMBL" id="TRB00451.1"/>
    </source>
</evidence>
<accession>A0A546XI70</accession>
<dbReference type="OrthoDB" id="7852579at2"/>
<organism evidence="2 3">
    <name type="scientific">Rhizobium rhizogenes</name>
    <name type="common">Agrobacterium rhizogenes</name>
    <dbReference type="NCBI Taxonomy" id="359"/>
    <lineage>
        <taxon>Bacteria</taxon>
        <taxon>Pseudomonadati</taxon>
        <taxon>Pseudomonadota</taxon>
        <taxon>Alphaproteobacteria</taxon>
        <taxon>Hyphomicrobiales</taxon>
        <taxon>Rhizobiaceae</taxon>
        <taxon>Rhizobium/Agrobacterium group</taxon>
        <taxon>Rhizobium</taxon>
    </lineage>
</organism>
<proteinExistence type="predicted"/>
<dbReference type="AlphaFoldDB" id="A0A546XI70"/>